<dbReference type="PANTHER" id="PTHR33254">
    <property type="entry name" value="4-HYDROXY-4-METHYL-2-OXOGLUTARATE ALDOLASE 3-RELATED"/>
    <property type="match status" value="1"/>
</dbReference>
<name>A0A2P6PXT0_ROSCH</name>
<evidence type="ECO:0000256" key="9">
    <source>
        <dbReference type="RuleBase" id="RU004338"/>
    </source>
</evidence>
<dbReference type="InterPro" id="IPR036704">
    <property type="entry name" value="RraA/RraA-like_sf"/>
</dbReference>
<feature type="binding site" evidence="8">
    <location>
        <begin position="227"/>
        <end position="230"/>
    </location>
    <ligand>
        <name>substrate</name>
    </ligand>
</feature>
<dbReference type="GO" id="GO:0008428">
    <property type="term" value="F:ribonuclease inhibitor activity"/>
    <property type="evidence" value="ECO:0007669"/>
    <property type="project" value="InterPro"/>
</dbReference>
<keyword evidence="8" id="KW-0460">Magnesium</keyword>
<dbReference type="Proteomes" id="UP000238479">
    <property type="component" value="Chromosome 6"/>
</dbReference>
<comment type="subunit">
    <text evidence="3 9">Homotrimer.</text>
</comment>
<evidence type="ECO:0000256" key="5">
    <source>
        <dbReference type="ARBA" id="ARBA00023239"/>
    </source>
</evidence>
<evidence type="ECO:0000256" key="6">
    <source>
        <dbReference type="ARBA" id="ARBA00025046"/>
    </source>
</evidence>
<keyword evidence="5 9" id="KW-0456">Lyase</keyword>
<protein>
    <recommendedName>
        <fullName evidence="9">4-hydroxy-4-methyl-2-oxoglutarate aldolase</fullName>
        <shortName evidence="9">HMG aldolase</shortName>
        <ecNumber evidence="9">4.1.1.112</ecNumber>
        <ecNumber evidence="9">4.1.3.17</ecNumber>
    </recommendedName>
    <alternativeName>
        <fullName evidence="9">Oxaloacetate decarboxylase</fullName>
    </alternativeName>
</protein>
<comment type="cofactor">
    <cofactor evidence="9">
        <name>a divalent metal cation</name>
        <dbReference type="ChEBI" id="CHEBI:60240"/>
    </cofactor>
</comment>
<keyword evidence="11" id="KW-1185">Reference proteome</keyword>
<comment type="function">
    <text evidence="6 9">Catalyzes the aldol cleavage of 4-hydroxy-4-methyl-2-oxoglutarate (HMG) into 2 molecules of pyruvate. Also contains a secondary oxaloacetate (OAA) decarboxylase activity due to the common pyruvate enolate transition state formed following C-C bond cleavage in the retro-aldol and decarboxylation reactions.</text>
</comment>
<dbReference type="Gene3D" id="3.50.30.40">
    <property type="entry name" value="Ribonuclease E inhibitor RraA/RraA-like"/>
    <property type="match status" value="1"/>
</dbReference>
<evidence type="ECO:0000313" key="11">
    <source>
        <dbReference type="Proteomes" id="UP000238479"/>
    </source>
</evidence>
<accession>A0A2P6PXT0</accession>
<evidence type="ECO:0000256" key="7">
    <source>
        <dbReference type="ARBA" id="ARBA00047973"/>
    </source>
</evidence>
<feature type="binding site" evidence="8">
    <location>
        <position position="249"/>
    </location>
    <ligand>
        <name>substrate</name>
    </ligand>
</feature>
<comment type="cofactor">
    <cofactor evidence="8">
        <name>Mg(2+)</name>
        <dbReference type="ChEBI" id="CHEBI:18420"/>
    </cofactor>
</comment>
<dbReference type="EMBL" id="PDCK01000044">
    <property type="protein sequence ID" value="PRQ26737.1"/>
    <property type="molecule type" value="Genomic_DNA"/>
</dbReference>
<dbReference type="NCBIfam" id="NF006875">
    <property type="entry name" value="PRK09372.1"/>
    <property type="match status" value="1"/>
</dbReference>
<comment type="caution">
    <text evidence="10">The sequence shown here is derived from an EMBL/GenBank/DDBJ whole genome shotgun (WGS) entry which is preliminary data.</text>
</comment>
<comment type="catalytic activity">
    <reaction evidence="7 9">
        <text>oxaloacetate + H(+) = pyruvate + CO2</text>
        <dbReference type="Rhea" id="RHEA:15641"/>
        <dbReference type="ChEBI" id="CHEBI:15361"/>
        <dbReference type="ChEBI" id="CHEBI:15378"/>
        <dbReference type="ChEBI" id="CHEBI:16452"/>
        <dbReference type="ChEBI" id="CHEBI:16526"/>
        <dbReference type="EC" id="4.1.1.112"/>
    </reaction>
</comment>
<dbReference type="InterPro" id="IPR010203">
    <property type="entry name" value="RraA"/>
</dbReference>
<reference evidence="10 11" key="1">
    <citation type="journal article" date="2018" name="Nat. Genet.">
        <title>The Rosa genome provides new insights in the design of modern roses.</title>
        <authorList>
            <person name="Bendahmane M."/>
        </authorList>
    </citation>
    <scope>NUCLEOTIDE SEQUENCE [LARGE SCALE GENOMIC DNA]</scope>
    <source>
        <strain evidence="11">cv. Old Blush</strain>
    </source>
</reference>
<dbReference type="PANTHER" id="PTHR33254:SF4">
    <property type="entry name" value="4-HYDROXY-4-METHYL-2-OXOGLUTARATE ALDOLASE 3-RELATED"/>
    <property type="match status" value="1"/>
</dbReference>
<keyword evidence="4 8" id="KW-0479">Metal-binding</keyword>
<proteinExistence type="inferred from homology"/>
<gene>
    <name evidence="10" type="ORF">RchiOBHm_Chr6g0297871</name>
</gene>
<dbReference type="EC" id="4.1.3.17" evidence="9"/>
<evidence type="ECO:0000256" key="3">
    <source>
        <dbReference type="ARBA" id="ARBA00011233"/>
    </source>
</evidence>
<dbReference type="NCBIfam" id="TIGR01935">
    <property type="entry name" value="NOT-MenG"/>
    <property type="match status" value="1"/>
</dbReference>
<organism evidence="10 11">
    <name type="scientific">Rosa chinensis</name>
    <name type="common">China rose</name>
    <dbReference type="NCBI Taxonomy" id="74649"/>
    <lineage>
        <taxon>Eukaryota</taxon>
        <taxon>Viridiplantae</taxon>
        <taxon>Streptophyta</taxon>
        <taxon>Embryophyta</taxon>
        <taxon>Tracheophyta</taxon>
        <taxon>Spermatophyta</taxon>
        <taxon>Magnoliopsida</taxon>
        <taxon>eudicotyledons</taxon>
        <taxon>Gunneridae</taxon>
        <taxon>Pentapetalae</taxon>
        <taxon>rosids</taxon>
        <taxon>fabids</taxon>
        <taxon>Rosales</taxon>
        <taxon>Rosaceae</taxon>
        <taxon>Rosoideae</taxon>
        <taxon>Rosoideae incertae sedis</taxon>
        <taxon>Rosa</taxon>
    </lineage>
</organism>
<evidence type="ECO:0000256" key="8">
    <source>
        <dbReference type="PIRSR" id="PIRSR605493-1"/>
    </source>
</evidence>
<comment type="similarity">
    <text evidence="2 9">Belongs to the class II aldolase/RraA-like family.</text>
</comment>
<comment type="catalytic activity">
    <reaction evidence="1 9">
        <text>4-hydroxy-4-methyl-2-oxoglutarate = 2 pyruvate</text>
        <dbReference type="Rhea" id="RHEA:22748"/>
        <dbReference type="ChEBI" id="CHEBI:15361"/>
        <dbReference type="ChEBI" id="CHEBI:58276"/>
        <dbReference type="EC" id="4.1.3.17"/>
    </reaction>
</comment>
<dbReference type="InterPro" id="IPR005493">
    <property type="entry name" value="RraA/RraA-like"/>
</dbReference>
<dbReference type="CDD" id="cd16841">
    <property type="entry name" value="RraA_family"/>
    <property type="match status" value="1"/>
</dbReference>
<sequence length="323" mass="36012">MIDSVPAPEVDHGYSYTTLTVEKICSIVNLKLKTREMYFFWKTLFEDIFKRYELTGIVNGSEPCPDRFLIHKNGNLTNQVNLAFDVWHEKDQKIITWIKSTLSEDVVLPLVTTGVIPSNSSCELWLSLRKRFAVAGVSAEYRRSLAAAALATTDICDANPARLESGDLRLLEPNFQRFGKWHAFSGRVLTLKVFEDNTLVIEALSRKGEGRVLVVDGGGSMRRAVTGGMLAKCAEIMGWAGIVVNGCVRDVDEINECEIGVRALATCPVRPIKGEDGSGQKHVDVNIGGTWIRDGEWLYADNDGILVSTTKLSNFFLRIRNFY</sequence>
<dbReference type="GO" id="GO:0046872">
    <property type="term" value="F:metal ion binding"/>
    <property type="evidence" value="ECO:0007669"/>
    <property type="project" value="UniProtKB-KW"/>
</dbReference>
<dbReference type="Pfam" id="PF03737">
    <property type="entry name" value="RraA-like"/>
    <property type="match status" value="1"/>
</dbReference>
<dbReference type="GO" id="GO:0051252">
    <property type="term" value="P:regulation of RNA metabolic process"/>
    <property type="evidence" value="ECO:0007669"/>
    <property type="project" value="InterPro"/>
</dbReference>
<feature type="binding site" evidence="8">
    <location>
        <position position="250"/>
    </location>
    <ligand>
        <name>Mg(2+)</name>
        <dbReference type="ChEBI" id="CHEBI:18420"/>
    </ligand>
</feature>
<dbReference type="GO" id="GO:0047443">
    <property type="term" value="F:4-hydroxy-4-methyl-2-oxoglutarate aldolase activity"/>
    <property type="evidence" value="ECO:0007669"/>
    <property type="project" value="UniProtKB-EC"/>
</dbReference>
<evidence type="ECO:0000256" key="4">
    <source>
        <dbReference type="ARBA" id="ARBA00022723"/>
    </source>
</evidence>
<evidence type="ECO:0000256" key="1">
    <source>
        <dbReference type="ARBA" id="ARBA00001342"/>
    </source>
</evidence>
<dbReference type="EC" id="4.1.1.112" evidence="9"/>
<dbReference type="SUPFAM" id="SSF89562">
    <property type="entry name" value="RraA-like"/>
    <property type="match status" value="1"/>
</dbReference>
<evidence type="ECO:0000313" key="10">
    <source>
        <dbReference type="EMBL" id="PRQ26737.1"/>
    </source>
</evidence>
<dbReference type="Gramene" id="PRQ26737">
    <property type="protein sequence ID" value="PRQ26737"/>
    <property type="gene ID" value="RchiOBHm_Chr6g0297871"/>
</dbReference>
<evidence type="ECO:0000256" key="2">
    <source>
        <dbReference type="ARBA" id="ARBA00008621"/>
    </source>
</evidence>
<dbReference type="AlphaFoldDB" id="A0A2P6PXT0"/>
<dbReference type="GO" id="GO:0008948">
    <property type="term" value="F:oxaloacetate decarboxylase activity"/>
    <property type="evidence" value="ECO:0007669"/>
    <property type="project" value="UniProtKB-EC"/>
</dbReference>